<feature type="compositionally biased region" description="Polar residues" evidence="1">
    <location>
        <begin position="235"/>
        <end position="245"/>
    </location>
</feature>
<evidence type="ECO:0000313" key="2">
    <source>
        <dbReference type="EMBL" id="EGC36331.1"/>
    </source>
</evidence>
<proteinExistence type="predicted"/>
<keyword evidence="3" id="KW-1185">Reference proteome</keyword>
<evidence type="ECO:0000256" key="1">
    <source>
        <dbReference type="SAM" id="MobiDB-lite"/>
    </source>
</evidence>
<dbReference type="eggNOG" id="ENOG502RD52">
    <property type="taxonomic scope" value="Eukaryota"/>
</dbReference>
<dbReference type="GeneID" id="10500773"/>
<accession>F0ZI85</accession>
<dbReference type="OrthoDB" id="21304at2759"/>
<dbReference type="OMA" id="EYPGKQL"/>
<sequence>MDTMTAREYAGIPAKSNDLNVKEYKKPGFQERKLDEDYFLYSIKNLLKDNLNEYPGKQLDRPNKLDLSANDDKELDLIEKKIWEEKNLDHEQRKETFDHFSFPPHMSPQEKCVDQLEQDFDDFNMLCLKDWFSSPLDLKGFDRTPAQDKDELKEMARCKNSLAQEKSKLPNKPLKKNRNKARLGKVNKKAPKRTVIRQTKTTTTRVLKKPLSEVMNGPTTTTEIISETFTKSGGDFSQKSLPNNDPKSKPKVATQVCYSVDLSKVNNHSWVWDHGQVKKIN</sequence>
<gene>
    <name evidence="2" type="ORF">DICPUDRAFT_97608</name>
</gene>
<dbReference type="RefSeq" id="XP_003287146.1">
    <property type="nucleotide sequence ID" value="XM_003287098.1"/>
</dbReference>
<dbReference type="Proteomes" id="UP000001064">
    <property type="component" value="Unassembled WGS sequence"/>
</dbReference>
<dbReference type="VEuPathDB" id="AmoebaDB:DICPUDRAFT_97608"/>
<dbReference type="KEGG" id="dpp:DICPUDRAFT_97608"/>
<reference evidence="3" key="1">
    <citation type="journal article" date="2011" name="Genome Biol.">
        <title>Comparative genomics of the social amoebae Dictyostelium discoideum and Dictyostelium purpureum.</title>
        <authorList>
            <consortium name="US DOE Joint Genome Institute (JGI-PGF)"/>
            <person name="Sucgang R."/>
            <person name="Kuo A."/>
            <person name="Tian X."/>
            <person name="Salerno W."/>
            <person name="Parikh A."/>
            <person name="Feasley C.L."/>
            <person name="Dalin E."/>
            <person name="Tu H."/>
            <person name="Huang E."/>
            <person name="Barry K."/>
            <person name="Lindquist E."/>
            <person name="Shapiro H."/>
            <person name="Bruce D."/>
            <person name="Schmutz J."/>
            <person name="Salamov A."/>
            <person name="Fey P."/>
            <person name="Gaudet P."/>
            <person name="Anjard C."/>
            <person name="Babu M.M."/>
            <person name="Basu S."/>
            <person name="Bushmanova Y."/>
            <person name="van der Wel H."/>
            <person name="Katoh-Kurasawa M."/>
            <person name="Dinh C."/>
            <person name="Coutinho P.M."/>
            <person name="Saito T."/>
            <person name="Elias M."/>
            <person name="Schaap P."/>
            <person name="Kay R.R."/>
            <person name="Henrissat B."/>
            <person name="Eichinger L."/>
            <person name="Rivero F."/>
            <person name="Putnam N.H."/>
            <person name="West C.M."/>
            <person name="Loomis W.F."/>
            <person name="Chisholm R.L."/>
            <person name="Shaulsky G."/>
            <person name="Strassmann J.E."/>
            <person name="Queller D.C."/>
            <person name="Kuspa A."/>
            <person name="Grigoriev I.V."/>
        </authorList>
    </citation>
    <scope>NUCLEOTIDE SEQUENCE [LARGE SCALE GENOMIC DNA]</scope>
    <source>
        <strain evidence="3">QSDP1</strain>
    </source>
</reference>
<dbReference type="AlphaFoldDB" id="F0ZI85"/>
<protein>
    <submittedName>
        <fullName evidence="2">Uncharacterized protein</fullName>
    </submittedName>
</protein>
<evidence type="ECO:0000313" key="3">
    <source>
        <dbReference type="Proteomes" id="UP000001064"/>
    </source>
</evidence>
<organism evidence="2 3">
    <name type="scientific">Dictyostelium purpureum</name>
    <name type="common">Slime mold</name>
    <dbReference type="NCBI Taxonomy" id="5786"/>
    <lineage>
        <taxon>Eukaryota</taxon>
        <taxon>Amoebozoa</taxon>
        <taxon>Evosea</taxon>
        <taxon>Eumycetozoa</taxon>
        <taxon>Dictyostelia</taxon>
        <taxon>Dictyosteliales</taxon>
        <taxon>Dictyosteliaceae</taxon>
        <taxon>Dictyostelium</taxon>
    </lineage>
</organism>
<dbReference type="EMBL" id="GL871030">
    <property type="protein sequence ID" value="EGC36331.1"/>
    <property type="molecule type" value="Genomic_DNA"/>
</dbReference>
<name>F0ZI85_DICPU</name>
<dbReference type="STRING" id="5786.F0ZI85"/>
<feature type="region of interest" description="Disordered" evidence="1">
    <location>
        <begin position="229"/>
        <end position="250"/>
    </location>
</feature>
<dbReference type="InParanoid" id="F0ZI85"/>